<organism evidence="3 4">
    <name type="scientific">Hymenobacter cellulosilyticus</name>
    <dbReference type="NCBI Taxonomy" id="2932248"/>
    <lineage>
        <taxon>Bacteria</taxon>
        <taxon>Pseudomonadati</taxon>
        <taxon>Bacteroidota</taxon>
        <taxon>Cytophagia</taxon>
        <taxon>Cytophagales</taxon>
        <taxon>Hymenobacteraceae</taxon>
        <taxon>Hymenobacter</taxon>
    </lineage>
</organism>
<dbReference type="PANTHER" id="PTHR35580">
    <property type="entry name" value="CELL SURFACE GLYCOPROTEIN (S-LAYER PROTEIN)-LIKE PROTEIN"/>
    <property type="match status" value="1"/>
</dbReference>
<keyword evidence="4" id="KW-1185">Reference proteome</keyword>
<keyword evidence="1" id="KW-0732">Signal</keyword>
<feature type="domain" description="Secretion system C-terminal sorting" evidence="2">
    <location>
        <begin position="481"/>
        <end position="549"/>
    </location>
</feature>
<sequence>MLTRPIFSRLLLLLFLISSLSLQAQMTSPNWVSATDIGSNGKALTLGGPVAFDKQGNTYEAGSFNNSKRVGDTVLTSRGDLDIYLAKYSPAGKRLWLRQVGTPFMEYVKDVVLDQAGNAYVTGSFVSSIAVGNNLTLNGAASGEGRSFVIRYSSQGQPEWVQQSTTQARFDGIGIDAADNVYLTGTFLDSVTVGSSTITASPDDFVMFLAQLSATTGAVQWLIPVYHYPPQPYVFYYTYPQLAVAPDGAVYFLNTFYEPPVFPGGPTLTSRGESDVLIARYSARGTLEWVRQYGGPDRDWIEDGAVDAAGNLYVTGFITGAASFGPVASSGAGDADGYLAAYSPQGDVRWVQRAEGIGNGFWSGVCLDPTGNPYVTGGFAGTTKAGAFSLTSAGGLDVGVAAYSAQGAVRWMQRAGGPNDDFGTHLGVDAQGDAYVFARFQGACAFGPFTLTAPVTDDVYQNGLAHLSSTPVVASLPLAFYPNPASDQLHLPGLSAGTPVQLLDALGRVARTITVSAAAQVSVQGLLPGLYTLRATDAKGQSFAGKVVVE</sequence>
<dbReference type="EMBL" id="CP095046">
    <property type="protein sequence ID" value="UOQ71417.1"/>
    <property type="molecule type" value="Genomic_DNA"/>
</dbReference>
<dbReference type="AlphaFoldDB" id="A0A8T9Q1X0"/>
<reference evidence="3" key="1">
    <citation type="submission" date="2022-04" db="EMBL/GenBank/DDBJ databases">
        <title>Hymenobacter sp. isolated from the air.</title>
        <authorList>
            <person name="Won M."/>
            <person name="Lee C.-M."/>
            <person name="Woen H.-Y."/>
            <person name="Kwon S.-W."/>
        </authorList>
    </citation>
    <scope>NUCLEOTIDE SEQUENCE</scope>
    <source>
        <strain evidence="3">5116S-3</strain>
    </source>
</reference>
<dbReference type="InterPro" id="IPR026444">
    <property type="entry name" value="Secre_tail"/>
</dbReference>
<evidence type="ECO:0000313" key="3">
    <source>
        <dbReference type="EMBL" id="UOQ71417.1"/>
    </source>
</evidence>
<dbReference type="Proteomes" id="UP000831796">
    <property type="component" value="Chromosome"/>
</dbReference>
<evidence type="ECO:0000256" key="1">
    <source>
        <dbReference type="SAM" id="SignalP"/>
    </source>
</evidence>
<dbReference type="NCBIfam" id="TIGR04183">
    <property type="entry name" value="Por_Secre_tail"/>
    <property type="match status" value="1"/>
</dbReference>
<evidence type="ECO:0000313" key="4">
    <source>
        <dbReference type="Proteomes" id="UP000831796"/>
    </source>
</evidence>
<dbReference type="RefSeq" id="WP_244674824.1">
    <property type="nucleotide sequence ID" value="NZ_CP095046.1"/>
</dbReference>
<name>A0A8T9Q1X0_9BACT</name>
<accession>A0A8T9Q1X0</accession>
<dbReference type="PANTHER" id="PTHR35580:SF1">
    <property type="entry name" value="PHYTASE-LIKE DOMAIN-CONTAINING PROTEIN"/>
    <property type="match status" value="1"/>
</dbReference>
<dbReference type="KEGG" id="hcu:MUN79_22770"/>
<feature type="signal peptide" evidence="1">
    <location>
        <begin position="1"/>
        <end position="24"/>
    </location>
</feature>
<gene>
    <name evidence="3" type="ORF">MUN79_22770</name>
</gene>
<dbReference type="Pfam" id="PF18962">
    <property type="entry name" value="Por_Secre_tail"/>
    <property type="match status" value="1"/>
</dbReference>
<protein>
    <submittedName>
        <fullName evidence="3">T9SS type A sorting domain-containing protein</fullName>
    </submittedName>
</protein>
<evidence type="ECO:0000259" key="2">
    <source>
        <dbReference type="Pfam" id="PF18962"/>
    </source>
</evidence>
<feature type="chain" id="PRO_5035773724" evidence="1">
    <location>
        <begin position="25"/>
        <end position="550"/>
    </location>
</feature>
<proteinExistence type="predicted"/>
<dbReference type="SUPFAM" id="SSF101898">
    <property type="entry name" value="NHL repeat"/>
    <property type="match status" value="2"/>
</dbReference>
<dbReference type="InterPro" id="IPR052918">
    <property type="entry name" value="Motility_Chemotaxis_Reg"/>
</dbReference>